<dbReference type="GO" id="GO:0016740">
    <property type="term" value="F:transferase activity"/>
    <property type="evidence" value="ECO:0007669"/>
    <property type="project" value="InterPro"/>
</dbReference>
<reference evidence="3 4" key="1">
    <citation type="journal article" date="2013" name="Genome Announc.">
        <title>Whole-Genome Sequences of Four Clinical Isolates of Mycobacterium tuberculosis from Tamil Nadu, South India.</title>
        <authorList>
            <person name="Narayanan S."/>
            <person name="Deshpande U."/>
        </authorList>
    </citation>
    <scope>NUCLEOTIDE SEQUENCE [LARGE SCALE GENOMIC DNA]</scope>
    <source>
        <strain evidence="3 4">CAS/NITR204</strain>
    </source>
</reference>
<protein>
    <recommendedName>
        <fullName evidence="2">Alpha-(1-&gt;3)-arabinofuranosyltransferase N-terminal GT-C domain-containing protein</fullName>
    </recommendedName>
</protein>
<dbReference type="InterPro" id="IPR021798">
    <property type="entry name" value="AftD_N"/>
</dbReference>
<dbReference type="BioCyc" id="MTUB1310114:G13A2-247-MONOMER"/>
<organism evidence="3 4">
    <name type="scientific">Mycobacterium tuberculosis CAS/NITR204</name>
    <dbReference type="NCBI Taxonomy" id="1310114"/>
    <lineage>
        <taxon>Bacteria</taxon>
        <taxon>Bacillati</taxon>
        <taxon>Actinomycetota</taxon>
        <taxon>Actinomycetes</taxon>
        <taxon>Mycobacteriales</taxon>
        <taxon>Mycobacteriaceae</taxon>
        <taxon>Mycobacterium</taxon>
        <taxon>Mycobacterium tuberculosis complex</taxon>
    </lineage>
</organism>
<dbReference type="Pfam" id="PF11847">
    <property type="entry name" value="GT-C_AftD"/>
    <property type="match status" value="1"/>
</dbReference>
<accession>R4MCN6</accession>
<keyword evidence="1" id="KW-1133">Transmembrane helix</keyword>
<proteinExistence type="predicted"/>
<evidence type="ECO:0000259" key="2">
    <source>
        <dbReference type="Pfam" id="PF11847"/>
    </source>
</evidence>
<dbReference type="PROSITE" id="PS51257">
    <property type="entry name" value="PROKAR_LIPOPROTEIN"/>
    <property type="match status" value="1"/>
</dbReference>
<dbReference type="HOGENOM" id="CLU_1893936_0_0_11"/>
<feature type="transmembrane region" description="Helical" evidence="1">
    <location>
        <begin position="111"/>
        <end position="133"/>
    </location>
</feature>
<feature type="transmembrane region" description="Helical" evidence="1">
    <location>
        <begin position="12"/>
        <end position="36"/>
    </location>
</feature>
<dbReference type="Proteomes" id="UP000013548">
    <property type="component" value="Chromosome"/>
</dbReference>
<keyword evidence="1" id="KW-0812">Transmembrane</keyword>
<dbReference type="PATRIC" id="fig|1310114.3.peg.351"/>
<gene>
    <name evidence="3" type="ORF">J113_01655</name>
</gene>
<feature type="transmembrane region" description="Helical" evidence="1">
    <location>
        <begin position="48"/>
        <end position="68"/>
    </location>
</feature>
<keyword evidence="1" id="KW-0472">Membrane</keyword>
<dbReference type="EMBL" id="CP005386">
    <property type="protein sequence ID" value="AGL25701.1"/>
    <property type="molecule type" value="Genomic_DNA"/>
</dbReference>
<feature type="domain" description="Alpha-(1-&gt;3)-arabinofuranosyltransferase N-terminal GT-C" evidence="2">
    <location>
        <begin position="2"/>
        <end position="134"/>
    </location>
</feature>
<name>R4MCN6_MYCTX</name>
<dbReference type="AlphaFoldDB" id="R4MCN6"/>
<evidence type="ECO:0000256" key="1">
    <source>
        <dbReference type="SAM" id="Phobius"/>
    </source>
</evidence>
<evidence type="ECO:0000313" key="3">
    <source>
        <dbReference type="EMBL" id="AGL25701.1"/>
    </source>
</evidence>
<sequence>MRALAAQAGLAVALMGAVNAIATLAGCLPAVIWWACHRPNRLWWRYTAWWLLAMALATLWWVMALTQLHGVSPPFLDFIESSGVTTQWSSLVEVLRGTDSWTPFVAPNATAGAPLVTGSAAILGTCLVAAAGLA</sequence>
<evidence type="ECO:0000313" key="4">
    <source>
        <dbReference type="Proteomes" id="UP000013548"/>
    </source>
</evidence>
<dbReference type="KEGG" id="mtuc:J113_01655"/>